<sequence length="540" mass="56353">MNVTSLRDGRLGPEKAEVELGGCGQAEGLGLQSCRGDALWAGEAVAAATPREEARPLCPSTREPAPSALRNWPELPSWVQDAILGQGAATGGSPSRALGVSRDTGTWGPKTPSRSLGEASSFTVQMRSFQGHVCTGPAGVRVRECVRVRIRWHPAPPATGGRRKIAAQRSPARPPDHPLARPPGASRVPPPRRAEEGLEPGGRGGGPARPAVAARSPGPVSARRRVAGVRERAPSRTLPATVPPARLPSSPPASGPASRAASSGAHYRVAGGVGPARLRALVPRRRRPRPDFLAPTSPLGVPARCRSESRTPQCPDPAQGPGTPPRPFLPATPLGACGSPHHPPGPTLRGAPRYLALLLRWVPASSTGRRDSGPSSPAAGVKCLPPGSPRSPRRLSPCSSPDLHQSPLHSACLSTGAGDSSAGPSASQPPRHPPPPPASVRERDGIGRGEEAALARPPPWTALPLAVTGQRVPPGRPGSSTPARLLSCGGRRRWRTRRRKDEVEKEEEDSSGLQGQSSLALCSRLPPEAAAQRRRIGRKC</sequence>
<reference evidence="1" key="1">
    <citation type="submission" date="2023-05" db="EMBL/GenBank/DDBJ databases">
        <authorList>
            <consortium name="ELIXIR-Norway"/>
        </authorList>
    </citation>
    <scope>NUCLEOTIDE SEQUENCE</scope>
</reference>
<gene>
    <name evidence="1" type="ORF">MRATA1EN3_LOCUS17883</name>
</gene>
<name>A0ACB0F119_RANTA</name>
<protein>
    <submittedName>
        <fullName evidence="1">Uncharacterized protein</fullName>
    </submittedName>
</protein>
<evidence type="ECO:0000313" key="2">
    <source>
        <dbReference type="Proteomes" id="UP001162501"/>
    </source>
</evidence>
<dbReference type="Proteomes" id="UP001162501">
    <property type="component" value="Chromosome 3"/>
</dbReference>
<organism evidence="1 2">
    <name type="scientific">Rangifer tarandus platyrhynchus</name>
    <name type="common">Svalbard reindeer</name>
    <dbReference type="NCBI Taxonomy" id="3082113"/>
    <lineage>
        <taxon>Eukaryota</taxon>
        <taxon>Metazoa</taxon>
        <taxon>Chordata</taxon>
        <taxon>Craniata</taxon>
        <taxon>Vertebrata</taxon>
        <taxon>Euteleostomi</taxon>
        <taxon>Mammalia</taxon>
        <taxon>Eutheria</taxon>
        <taxon>Laurasiatheria</taxon>
        <taxon>Artiodactyla</taxon>
        <taxon>Ruminantia</taxon>
        <taxon>Pecora</taxon>
        <taxon>Cervidae</taxon>
        <taxon>Odocoileinae</taxon>
        <taxon>Rangifer</taxon>
    </lineage>
</organism>
<evidence type="ECO:0000313" key="1">
    <source>
        <dbReference type="EMBL" id="CAI9706670.1"/>
    </source>
</evidence>
<dbReference type="EMBL" id="OX596087">
    <property type="protein sequence ID" value="CAI9706670.1"/>
    <property type="molecule type" value="Genomic_DNA"/>
</dbReference>
<accession>A0ACB0F119</accession>
<proteinExistence type="predicted"/>